<feature type="binding site" evidence="12">
    <location>
        <begin position="59"/>
        <end position="62"/>
    </location>
    <ligand>
        <name>substrate</name>
    </ligand>
</feature>
<dbReference type="SUPFAM" id="SSF53748">
    <property type="entry name" value="Phosphoglycerate kinase"/>
    <property type="match status" value="1"/>
</dbReference>
<dbReference type="HAMAP" id="MF_00145">
    <property type="entry name" value="Phosphoglyc_kinase"/>
    <property type="match status" value="1"/>
</dbReference>
<feature type="binding site" evidence="12">
    <location>
        <begin position="20"/>
        <end position="22"/>
    </location>
    <ligand>
        <name>substrate</name>
    </ligand>
</feature>
<feature type="binding site" evidence="12">
    <location>
        <begin position="362"/>
        <end position="365"/>
    </location>
    <ligand>
        <name>ATP</name>
        <dbReference type="ChEBI" id="CHEBI:30616"/>
    </ligand>
</feature>
<evidence type="ECO:0000256" key="5">
    <source>
        <dbReference type="ARBA" id="ARBA00016471"/>
    </source>
</evidence>
<dbReference type="OrthoDB" id="9808460at2"/>
<evidence type="ECO:0000313" key="15">
    <source>
        <dbReference type="EMBL" id="TDO21207.1"/>
    </source>
</evidence>
<comment type="catalytic activity">
    <reaction evidence="1 12 13">
        <text>(2R)-3-phosphoglycerate + ATP = (2R)-3-phospho-glyceroyl phosphate + ADP</text>
        <dbReference type="Rhea" id="RHEA:14801"/>
        <dbReference type="ChEBI" id="CHEBI:30616"/>
        <dbReference type="ChEBI" id="CHEBI:57604"/>
        <dbReference type="ChEBI" id="CHEBI:58272"/>
        <dbReference type="ChEBI" id="CHEBI:456216"/>
        <dbReference type="EC" id="2.7.2.3"/>
    </reaction>
</comment>
<evidence type="ECO:0000256" key="11">
    <source>
        <dbReference type="ARBA" id="ARBA00023152"/>
    </source>
</evidence>
<evidence type="ECO:0000256" key="4">
    <source>
        <dbReference type="ARBA" id="ARBA00013061"/>
    </source>
</evidence>
<evidence type="ECO:0000256" key="10">
    <source>
        <dbReference type="ARBA" id="ARBA00022840"/>
    </source>
</evidence>
<comment type="caution">
    <text evidence="15">The sequence shown here is derived from an EMBL/GenBank/DDBJ whole genome shotgun (WGS) entry which is preliminary data.</text>
</comment>
<dbReference type="PROSITE" id="PS00111">
    <property type="entry name" value="PGLYCERATE_KINASE"/>
    <property type="match status" value="1"/>
</dbReference>
<feature type="region of interest" description="Disordered" evidence="14">
    <location>
        <begin position="609"/>
        <end position="649"/>
    </location>
</feature>
<dbReference type="PANTHER" id="PTHR11406">
    <property type="entry name" value="PHOSPHOGLYCERATE KINASE"/>
    <property type="match status" value="1"/>
</dbReference>
<proteinExistence type="inferred from homology"/>
<feature type="binding site" evidence="12">
    <location>
        <position position="119"/>
    </location>
    <ligand>
        <name>substrate</name>
    </ligand>
</feature>
<dbReference type="GO" id="GO:0006096">
    <property type="term" value="P:glycolytic process"/>
    <property type="evidence" value="ECO:0007669"/>
    <property type="project" value="UniProtKB-UniRule"/>
</dbReference>
<dbReference type="GO" id="GO:0005524">
    <property type="term" value="F:ATP binding"/>
    <property type="evidence" value="ECO:0007669"/>
    <property type="project" value="UniProtKB-KW"/>
</dbReference>
<keyword evidence="11 12" id="KW-0324">Glycolysis</keyword>
<evidence type="ECO:0000256" key="12">
    <source>
        <dbReference type="HAMAP-Rule" id="MF_00145"/>
    </source>
</evidence>
<dbReference type="GO" id="GO:0005829">
    <property type="term" value="C:cytosol"/>
    <property type="evidence" value="ECO:0007669"/>
    <property type="project" value="TreeGrafter"/>
</dbReference>
<evidence type="ECO:0000256" key="8">
    <source>
        <dbReference type="ARBA" id="ARBA00022741"/>
    </source>
</evidence>
<accession>A0A4R6IHB0</accession>
<feature type="binding site" evidence="12">
    <location>
        <position position="36"/>
    </location>
    <ligand>
        <name>substrate</name>
    </ligand>
</feature>
<dbReference type="Proteomes" id="UP000295518">
    <property type="component" value="Unassembled WGS sequence"/>
</dbReference>
<dbReference type="PANTHER" id="PTHR11406:SF23">
    <property type="entry name" value="PHOSPHOGLYCERATE KINASE 1, CHLOROPLASTIC-RELATED"/>
    <property type="match status" value="1"/>
</dbReference>
<comment type="pathway">
    <text evidence="3 12">Carbohydrate degradation; glycolysis; pyruvate from D-glyceraldehyde 3-phosphate: step 2/5.</text>
</comment>
<dbReference type="Gene3D" id="3.40.50.1260">
    <property type="entry name" value="Phosphoglycerate kinase, N-terminal domain"/>
    <property type="match status" value="2"/>
</dbReference>
<dbReference type="InterPro" id="IPR015824">
    <property type="entry name" value="Phosphoglycerate_kinase_N"/>
</dbReference>
<dbReference type="FunFam" id="3.40.50.1260:FF:000001">
    <property type="entry name" value="Phosphoglycerate kinase"/>
    <property type="match status" value="1"/>
</dbReference>
<evidence type="ECO:0000313" key="16">
    <source>
        <dbReference type="Proteomes" id="UP000295518"/>
    </source>
</evidence>
<dbReference type="PRINTS" id="PR00477">
    <property type="entry name" value="PHGLYCKINASE"/>
</dbReference>
<comment type="subcellular location">
    <subcellularLocation>
        <location evidence="2 12">Cytoplasm</location>
    </subcellularLocation>
</comment>
<comment type="similarity">
    <text evidence="12 13">Belongs to the phosphoglycerate kinase family.</text>
</comment>
<feature type="binding site" evidence="12">
    <location>
        <position position="207"/>
    </location>
    <ligand>
        <name>ATP</name>
        <dbReference type="ChEBI" id="CHEBI:30616"/>
    </ligand>
</feature>
<dbReference type="GO" id="GO:0004618">
    <property type="term" value="F:phosphoglycerate kinase activity"/>
    <property type="evidence" value="ECO:0007669"/>
    <property type="project" value="UniProtKB-UniRule"/>
</dbReference>
<feature type="compositionally biased region" description="Polar residues" evidence="14">
    <location>
        <begin position="609"/>
        <end position="636"/>
    </location>
</feature>
<dbReference type="GO" id="GO:0043531">
    <property type="term" value="F:ADP binding"/>
    <property type="evidence" value="ECO:0007669"/>
    <property type="project" value="TreeGrafter"/>
</dbReference>
<evidence type="ECO:0000256" key="6">
    <source>
        <dbReference type="ARBA" id="ARBA00022490"/>
    </source>
</evidence>
<feature type="binding site" evidence="12">
    <location>
        <position position="335"/>
    </location>
    <ligand>
        <name>ATP</name>
        <dbReference type="ChEBI" id="CHEBI:30616"/>
    </ligand>
</feature>
<dbReference type="UniPathway" id="UPA00109">
    <property type="reaction ID" value="UER00185"/>
</dbReference>
<reference evidence="15 16" key="1">
    <citation type="submission" date="2019-03" db="EMBL/GenBank/DDBJ databases">
        <title>Genomic Encyclopedia of Archaeal and Bacterial Type Strains, Phase II (KMG-II): from individual species to whole genera.</title>
        <authorList>
            <person name="Goeker M."/>
        </authorList>
    </citation>
    <scope>NUCLEOTIDE SEQUENCE [LARGE SCALE GENOMIC DNA]</scope>
    <source>
        <strain evidence="15 16">ATCC 700618</strain>
    </source>
</reference>
<dbReference type="InterPro" id="IPR015911">
    <property type="entry name" value="Phosphoglycerate_kinase_CS"/>
</dbReference>
<dbReference type="EC" id="2.7.2.3" evidence="4 12"/>
<dbReference type="GO" id="GO:0006094">
    <property type="term" value="P:gluconeogenesis"/>
    <property type="evidence" value="ECO:0007669"/>
    <property type="project" value="TreeGrafter"/>
</dbReference>
<name>A0A4R6IHB0_9MOLU</name>
<gene>
    <name evidence="12" type="primary">pgk</name>
    <name evidence="15" type="ORF">EI74_0241</name>
</gene>
<comment type="subunit">
    <text evidence="12">Monomer.</text>
</comment>
<dbReference type="RefSeq" id="WP_094254279.1">
    <property type="nucleotide sequence ID" value="NZ_NNCE01000001.1"/>
</dbReference>
<organism evidence="15 16">
    <name type="scientific">Mycoplasma testudineum</name>
    <dbReference type="NCBI Taxonomy" id="244584"/>
    <lineage>
        <taxon>Bacteria</taxon>
        <taxon>Bacillati</taxon>
        <taxon>Mycoplasmatota</taxon>
        <taxon>Mollicutes</taxon>
        <taxon>Mycoplasmataceae</taxon>
        <taxon>Mycoplasma</taxon>
    </lineage>
</organism>
<keyword evidence="6 12" id="KW-0963">Cytoplasm</keyword>
<dbReference type="Pfam" id="PF00162">
    <property type="entry name" value="PGK"/>
    <property type="match status" value="1"/>
</dbReference>
<keyword evidence="10 12" id="KW-0067">ATP-binding</keyword>
<dbReference type="InterPro" id="IPR036043">
    <property type="entry name" value="Phosphoglycerate_kinase_sf"/>
</dbReference>
<evidence type="ECO:0000256" key="7">
    <source>
        <dbReference type="ARBA" id="ARBA00022679"/>
    </source>
</evidence>
<evidence type="ECO:0000256" key="1">
    <source>
        <dbReference type="ARBA" id="ARBA00000642"/>
    </source>
</evidence>
<feature type="binding site" evidence="12">
    <location>
        <position position="296"/>
    </location>
    <ligand>
        <name>ATP</name>
        <dbReference type="ChEBI" id="CHEBI:30616"/>
    </ligand>
</feature>
<keyword evidence="8 12" id="KW-0547">Nucleotide-binding</keyword>
<evidence type="ECO:0000256" key="13">
    <source>
        <dbReference type="RuleBase" id="RU000532"/>
    </source>
</evidence>
<dbReference type="EMBL" id="SNWN01000009">
    <property type="protein sequence ID" value="TDO21207.1"/>
    <property type="molecule type" value="Genomic_DNA"/>
</dbReference>
<evidence type="ECO:0000256" key="3">
    <source>
        <dbReference type="ARBA" id="ARBA00004838"/>
    </source>
</evidence>
<evidence type="ECO:0000256" key="9">
    <source>
        <dbReference type="ARBA" id="ARBA00022777"/>
    </source>
</evidence>
<dbReference type="InterPro" id="IPR001576">
    <property type="entry name" value="Phosphoglycerate_kinase"/>
</dbReference>
<dbReference type="AlphaFoldDB" id="A0A4R6IHB0"/>
<feature type="binding site" evidence="12">
    <location>
        <position position="156"/>
    </location>
    <ligand>
        <name>substrate</name>
    </ligand>
</feature>
<dbReference type="FunFam" id="3.40.50.1260:FF:000008">
    <property type="entry name" value="Phosphoglycerate kinase"/>
    <property type="match status" value="1"/>
</dbReference>
<keyword evidence="7 12" id="KW-0808">Transferase</keyword>
<keyword evidence="16" id="KW-1185">Reference proteome</keyword>
<protein>
    <recommendedName>
        <fullName evidence="5 12">Phosphoglycerate kinase</fullName>
        <ecNumber evidence="4 12">2.7.2.3</ecNumber>
    </recommendedName>
</protein>
<evidence type="ECO:0000256" key="2">
    <source>
        <dbReference type="ARBA" id="ARBA00004496"/>
    </source>
</evidence>
<sequence length="710" mass="79417">MKKHITDLELRGKKVLVRLDLNVPMNKRGQITSTTRIEAALETLRHIIDHGGRAIVFSHLGRVKTKEDKEANTLAPVAAKLAELLGEDVKFVPQTRGKRLEATIDRMKDGEVVVVENTRFEDLNGKLESGNDAELGKYWASLGDVFINDAFGTAHRAHASNVGIATYIKESALGFLVKKEIQALEVALHSPERPYIAIVGGAKVSDKIEVLKKLVDNVDKLVIGGAMAYTFMAAQGVGYGNSLVEKDKIELAREFIKTYHDKLILPIDHAISREFKDFPPQFNSENPIEIPATFIGMDIGPETIKLIKKHIVGDELEGIPTAKTLFWNGPMGVTEFKNYQAGTHGVVEAVKASGSLYSVVGGGDSVAAIETLHAADYFSHISTGGGASIEFIEGKELPGWEVIQDRDAMPIDLYEHSNVYANDSLDDVLVQEPHVEISRELDAYADTMNMSSPEVEVHQSQDLFLDEEENDFSELSTIELEQSLLNDLEVIDSKDQVHDVVVASEISQSAEQSAEIEHSTDELFEEIDEADDLLLVTETQEEAFDTHEHEDVEHQDHHTEETYNTQEQANTQEDYFHTKENYITQEETQEDFNIEDSYSTQEDAFENFTTDEQSYSTQEQTGTIENESTIEMSNSDTLEDELESENGTDTDEFLSVTEEQDLSQVDDFLDEHSAGKENIESMFEDVETNSQEIDDSPKKRGFFSKLFKKK</sequence>
<evidence type="ECO:0000256" key="14">
    <source>
        <dbReference type="SAM" id="MobiDB-lite"/>
    </source>
</evidence>
<feature type="compositionally biased region" description="Acidic residues" evidence="14">
    <location>
        <begin position="637"/>
        <end position="649"/>
    </location>
</feature>
<keyword evidence="9 12" id="KW-0418">Kinase</keyword>